<dbReference type="STRING" id="758820.SAMN00777080_2904"/>
<dbReference type="InterPro" id="IPR005467">
    <property type="entry name" value="His_kinase_dom"/>
</dbReference>
<dbReference type="EC" id="2.7.13.3" evidence="2"/>
<dbReference type="SMART" id="SM00388">
    <property type="entry name" value="HisKA"/>
    <property type="match status" value="1"/>
</dbReference>
<dbReference type="PROSITE" id="PS50110">
    <property type="entry name" value="RESPONSE_REGULATORY"/>
    <property type="match status" value="1"/>
</dbReference>
<dbReference type="Gene3D" id="3.40.50.2300">
    <property type="match status" value="1"/>
</dbReference>
<keyword evidence="12" id="KW-1133">Transmembrane helix</keyword>
<feature type="domain" description="Response regulatory" evidence="14">
    <location>
        <begin position="839"/>
        <end position="954"/>
    </location>
</feature>
<dbReference type="InterPro" id="IPR036890">
    <property type="entry name" value="HATPase_C_sf"/>
</dbReference>
<dbReference type="GO" id="GO:0005524">
    <property type="term" value="F:ATP binding"/>
    <property type="evidence" value="ECO:0007669"/>
    <property type="project" value="UniProtKB-KW"/>
</dbReference>
<dbReference type="InterPro" id="IPR011006">
    <property type="entry name" value="CheY-like_superfamily"/>
</dbReference>
<evidence type="ECO:0000256" key="4">
    <source>
        <dbReference type="ARBA" id="ARBA00022679"/>
    </source>
</evidence>
<dbReference type="SUPFAM" id="SSF47384">
    <property type="entry name" value="Homodimeric domain of signal transducing histidine kinase"/>
    <property type="match status" value="1"/>
</dbReference>
<evidence type="ECO:0000256" key="9">
    <source>
        <dbReference type="ARBA" id="ARBA00064003"/>
    </source>
</evidence>
<feature type="domain" description="PAC" evidence="16">
    <location>
        <begin position="395"/>
        <end position="447"/>
    </location>
</feature>
<dbReference type="PROSITE" id="PS50112">
    <property type="entry name" value="PAS"/>
    <property type="match status" value="2"/>
</dbReference>
<evidence type="ECO:0000259" key="14">
    <source>
        <dbReference type="PROSITE" id="PS50110"/>
    </source>
</evidence>
<evidence type="ECO:0000256" key="7">
    <source>
        <dbReference type="ARBA" id="ARBA00022840"/>
    </source>
</evidence>
<dbReference type="InterPro" id="IPR003661">
    <property type="entry name" value="HisK_dim/P_dom"/>
</dbReference>
<dbReference type="SUPFAM" id="SSF52172">
    <property type="entry name" value="CheY-like"/>
    <property type="match status" value="1"/>
</dbReference>
<dbReference type="InterPro" id="IPR001789">
    <property type="entry name" value="Sig_transdc_resp-reg_receiver"/>
</dbReference>
<dbReference type="CDD" id="cd17546">
    <property type="entry name" value="REC_hyHK_CKI1_RcsC-like"/>
    <property type="match status" value="1"/>
</dbReference>
<dbReference type="InterPro" id="IPR001610">
    <property type="entry name" value="PAC"/>
</dbReference>
<dbReference type="Pfam" id="PF00072">
    <property type="entry name" value="Response_reg"/>
    <property type="match status" value="1"/>
</dbReference>
<keyword evidence="18" id="KW-1185">Reference proteome</keyword>
<dbReference type="PROSITE" id="PS50113">
    <property type="entry name" value="PAC"/>
    <property type="match status" value="1"/>
</dbReference>
<dbReference type="InterPro" id="IPR013656">
    <property type="entry name" value="PAS_4"/>
</dbReference>
<feature type="modified residue" description="4-aspartylphosphate" evidence="11">
    <location>
        <position position="888"/>
    </location>
</feature>
<evidence type="ECO:0000256" key="5">
    <source>
        <dbReference type="ARBA" id="ARBA00022741"/>
    </source>
</evidence>
<dbReference type="CDD" id="cd00130">
    <property type="entry name" value="PAS"/>
    <property type="match status" value="2"/>
</dbReference>
<dbReference type="InterPro" id="IPR035965">
    <property type="entry name" value="PAS-like_dom_sf"/>
</dbReference>
<sequence length="964" mass="110832">MRPNKYPKFSQTKNYHTGFVVIGIIIVFLVLFLTYSFFNALKKNQTDSRNQSLSSQVELAGKEMQRDFTFLYEDMLFFVNNLEPWTYERTSNESLAFEKRARRIFNNHRDILDTIFVSFPNHHVSFYFDNQNNFLKKTYESRSDMPIQPHNITLSNPNKEVAISIKLDFDRFFSFILGNYYLGKTGFKLIYKNGEYLDISSELNFDKSNINAAVLSEIDQDISEGLKGNYTGLYDSPESDKKLRVLIHQYPFNLTPLEDKYAVVFIQDISNLGFSLYRAHFYLLFGLLLLLAFVILILFRFIKNSRYANLILEKNSAEIEELFRRQTLLLQESKGFIYFQDSSGKMENVGDEVLNVLGYEKEDFLKNFKSYIEEEDLTIFETLLKDSIKVKKEVVSSQFKIKKKDGSFIMVRIFEKLFYDKNGNYTGNVGICTDINEKYNSEVELIKSENRLRSVLNSLPDLIFIYDNEGTFIDYYVQDETMLLYPPSFSMGKNLFEVIPEPLNKVMMEAFSKVVKTGKMQRIEFDLMLKIGKRIFETRIFKLDENRVISMARDISSQKLWEKGLQEAMKASEESNKAKSEFLANMSHEIRTPMNGLLGIIGLLENTELDEIQNEYLHLIKNSGESLLNIIKDILDYSKIEAGEMSVNPIAFNFKNEIQKTLGIFSGLIKEKNLQFSFQYTSTVPEFVELDKDKLMQVLINIIGNAIKFTPEGGEISLLISSEKIVEKSIILYFEVKDTGIGIPEDHLGNLSKPFVQVDSSTTKSHQGTGLGLAISQRLIELMGGELTFESELGVGSTFSFSVIGKIWNMEDNIPNKEFDIDDMEFFNWKNMAQNYPLRILIAEDNTTNLRFMGMLMEQLGYDFAIAKNGIEAVKSANENEIDLIFMDIQMPLMNGLDAASQIRKEKGNKIKIVGLSANAFQEDVEKAKNAGMDAYLTKPIKIKDIAFIIKDCAESLSLKKEVN</sequence>
<feature type="domain" description="PAS" evidence="15">
    <location>
        <begin position="329"/>
        <end position="391"/>
    </location>
</feature>
<evidence type="ECO:0000259" key="13">
    <source>
        <dbReference type="PROSITE" id="PS50109"/>
    </source>
</evidence>
<dbReference type="SUPFAM" id="SSF55874">
    <property type="entry name" value="ATPase domain of HSP90 chaperone/DNA topoisomerase II/histidine kinase"/>
    <property type="match status" value="1"/>
</dbReference>
<evidence type="ECO:0000256" key="1">
    <source>
        <dbReference type="ARBA" id="ARBA00000085"/>
    </source>
</evidence>
<evidence type="ECO:0000256" key="8">
    <source>
        <dbReference type="ARBA" id="ARBA00023012"/>
    </source>
</evidence>
<keyword evidence="7" id="KW-0067">ATP-binding</keyword>
<keyword evidence="8" id="KW-0902">Two-component regulatory system</keyword>
<dbReference type="RefSeq" id="WP_084121077.1">
    <property type="nucleotide sequence ID" value="NZ_LT838813.1"/>
</dbReference>
<evidence type="ECO:0000313" key="18">
    <source>
        <dbReference type="Proteomes" id="UP000192333"/>
    </source>
</evidence>
<feature type="domain" description="Histidine kinase" evidence="13">
    <location>
        <begin position="585"/>
        <end position="807"/>
    </location>
</feature>
<dbReference type="Pfam" id="PF08448">
    <property type="entry name" value="PAS_4"/>
    <property type="match status" value="1"/>
</dbReference>
<dbReference type="PROSITE" id="PS50109">
    <property type="entry name" value="HIS_KIN"/>
    <property type="match status" value="1"/>
</dbReference>
<dbReference type="PRINTS" id="PR00344">
    <property type="entry name" value="BCTRLSENSOR"/>
</dbReference>
<evidence type="ECO:0000256" key="11">
    <source>
        <dbReference type="PROSITE-ProRule" id="PRU00169"/>
    </source>
</evidence>
<dbReference type="Proteomes" id="UP000192333">
    <property type="component" value="Chromosome I"/>
</dbReference>
<gene>
    <name evidence="17" type="ORF">SAMN00777080_2904</name>
</gene>
<feature type="transmembrane region" description="Helical" evidence="12">
    <location>
        <begin position="281"/>
        <end position="302"/>
    </location>
</feature>
<dbReference type="InterPro" id="IPR003594">
    <property type="entry name" value="HATPase_dom"/>
</dbReference>
<dbReference type="CDD" id="cd00082">
    <property type="entry name" value="HisKA"/>
    <property type="match status" value="1"/>
</dbReference>
<dbReference type="InterPro" id="IPR013655">
    <property type="entry name" value="PAS_fold_3"/>
</dbReference>
<dbReference type="InterPro" id="IPR036097">
    <property type="entry name" value="HisK_dim/P_sf"/>
</dbReference>
<keyword evidence="3 11" id="KW-0597">Phosphoprotein</keyword>
<dbReference type="PANTHER" id="PTHR45339">
    <property type="entry name" value="HYBRID SIGNAL TRANSDUCTION HISTIDINE KINASE J"/>
    <property type="match status" value="1"/>
</dbReference>
<dbReference type="InterPro" id="IPR004358">
    <property type="entry name" value="Sig_transdc_His_kin-like_C"/>
</dbReference>
<dbReference type="SMART" id="SM00086">
    <property type="entry name" value="PAC"/>
    <property type="match status" value="1"/>
</dbReference>
<dbReference type="Gene3D" id="3.30.450.20">
    <property type="entry name" value="PAS domain"/>
    <property type="match status" value="2"/>
</dbReference>
<feature type="domain" description="PAS" evidence="15">
    <location>
        <begin position="448"/>
        <end position="518"/>
    </location>
</feature>
<evidence type="ECO:0000256" key="3">
    <source>
        <dbReference type="ARBA" id="ARBA00022553"/>
    </source>
</evidence>
<dbReference type="EMBL" id="LT838813">
    <property type="protein sequence ID" value="SMD44284.1"/>
    <property type="molecule type" value="Genomic_DNA"/>
</dbReference>
<keyword evidence="4" id="KW-0808">Transferase</keyword>
<evidence type="ECO:0000256" key="2">
    <source>
        <dbReference type="ARBA" id="ARBA00012438"/>
    </source>
</evidence>
<protein>
    <recommendedName>
        <fullName evidence="10">Sensory/regulatory protein RpfC</fullName>
        <ecNumber evidence="2">2.7.13.3</ecNumber>
    </recommendedName>
</protein>
<reference evidence="18" key="1">
    <citation type="submission" date="2017-04" db="EMBL/GenBank/DDBJ databases">
        <authorList>
            <person name="Varghese N."/>
            <person name="Submissions S."/>
        </authorList>
    </citation>
    <scope>NUCLEOTIDE SEQUENCE [LARGE SCALE GENOMIC DNA]</scope>
    <source>
        <strain evidence="18">DSM 16537</strain>
    </source>
</reference>
<accession>A0A1W2H681</accession>
<keyword evidence="6" id="KW-0418">Kinase</keyword>
<evidence type="ECO:0000313" key="17">
    <source>
        <dbReference type="EMBL" id="SMD44284.1"/>
    </source>
</evidence>
<evidence type="ECO:0000259" key="15">
    <source>
        <dbReference type="PROSITE" id="PS50112"/>
    </source>
</evidence>
<dbReference type="GO" id="GO:0000155">
    <property type="term" value="F:phosphorelay sensor kinase activity"/>
    <property type="evidence" value="ECO:0007669"/>
    <property type="project" value="InterPro"/>
</dbReference>
<keyword evidence="5" id="KW-0547">Nucleotide-binding</keyword>
<proteinExistence type="predicted"/>
<evidence type="ECO:0000256" key="12">
    <source>
        <dbReference type="SAM" id="Phobius"/>
    </source>
</evidence>
<evidence type="ECO:0000256" key="6">
    <source>
        <dbReference type="ARBA" id="ARBA00022777"/>
    </source>
</evidence>
<dbReference type="InterPro" id="IPR000700">
    <property type="entry name" value="PAS-assoc_C"/>
</dbReference>
<feature type="transmembrane region" description="Helical" evidence="12">
    <location>
        <begin position="20"/>
        <end position="41"/>
    </location>
</feature>
<comment type="subunit">
    <text evidence="9">At low DSF concentrations, interacts with RpfF.</text>
</comment>
<organism evidence="17 18">
    <name type="scientific">Aquiflexum balticum DSM 16537</name>
    <dbReference type="NCBI Taxonomy" id="758820"/>
    <lineage>
        <taxon>Bacteria</taxon>
        <taxon>Pseudomonadati</taxon>
        <taxon>Bacteroidota</taxon>
        <taxon>Cytophagia</taxon>
        <taxon>Cytophagales</taxon>
        <taxon>Cyclobacteriaceae</taxon>
        <taxon>Aquiflexum</taxon>
    </lineage>
</organism>
<keyword evidence="12" id="KW-0812">Transmembrane</keyword>
<dbReference type="Pfam" id="PF02518">
    <property type="entry name" value="HATPase_c"/>
    <property type="match status" value="1"/>
</dbReference>
<dbReference type="Pfam" id="PF08447">
    <property type="entry name" value="PAS_3"/>
    <property type="match status" value="1"/>
</dbReference>
<evidence type="ECO:0000259" key="16">
    <source>
        <dbReference type="PROSITE" id="PS50113"/>
    </source>
</evidence>
<dbReference type="InterPro" id="IPR000014">
    <property type="entry name" value="PAS"/>
</dbReference>
<dbReference type="CDD" id="cd16922">
    <property type="entry name" value="HATPase_EvgS-ArcB-TorS-like"/>
    <property type="match status" value="1"/>
</dbReference>
<dbReference type="FunFam" id="1.10.287.130:FF:000002">
    <property type="entry name" value="Two-component osmosensing histidine kinase"/>
    <property type="match status" value="1"/>
</dbReference>
<dbReference type="Pfam" id="PF00512">
    <property type="entry name" value="HisKA"/>
    <property type="match status" value="1"/>
</dbReference>
<dbReference type="FunFam" id="3.30.565.10:FF:000010">
    <property type="entry name" value="Sensor histidine kinase RcsC"/>
    <property type="match status" value="1"/>
</dbReference>
<dbReference type="SMART" id="SM00091">
    <property type="entry name" value="PAS"/>
    <property type="match status" value="2"/>
</dbReference>
<keyword evidence="12" id="KW-0472">Membrane</keyword>
<dbReference type="AlphaFoldDB" id="A0A1W2H681"/>
<dbReference type="Gene3D" id="1.10.287.130">
    <property type="match status" value="1"/>
</dbReference>
<dbReference type="SUPFAM" id="SSF55785">
    <property type="entry name" value="PYP-like sensor domain (PAS domain)"/>
    <property type="match status" value="2"/>
</dbReference>
<name>A0A1W2H681_9BACT</name>
<dbReference type="SMART" id="SM00448">
    <property type="entry name" value="REC"/>
    <property type="match status" value="1"/>
</dbReference>
<comment type="catalytic activity">
    <reaction evidence="1">
        <text>ATP + protein L-histidine = ADP + protein N-phospho-L-histidine.</text>
        <dbReference type="EC" id="2.7.13.3"/>
    </reaction>
</comment>
<dbReference type="SMART" id="SM00387">
    <property type="entry name" value="HATPase_c"/>
    <property type="match status" value="1"/>
</dbReference>
<dbReference type="Gene3D" id="3.30.565.10">
    <property type="entry name" value="Histidine kinase-like ATPase, C-terminal domain"/>
    <property type="match status" value="1"/>
</dbReference>
<evidence type="ECO:0000256" key="10">
    <source>
        <dbReference type="ARBA" id="ARBA00068150"/>
    </source>
</evidence>
<dbReference type="PANTHER" id="PTHR45339:SF1">
    <property type="entry name" value="HYBRID SIGNAL TRANSDUCTION HISTIDINE KINASE J"/>
    <property type="match status" value="1"/>
</dbReference>
<dbReference type="NCBIfam" id="TIGR00229">
    <property type="entry name" value="sensory_box"/>
    <property type="match status" value="2"/>
</dbReference>
<dbReference type="OrthoDB" id="9811889at2"/>